<dbReference type="PRINTS" id="PR01543">
    <property type="entry name" value="ANATRNSFRASE"/>
</dbReference>
<name>A0A1I4YDD8_9PSEU</name>
<keyword evidence="7" id="KW-1185">Reference proteome</keyword>
<dbReference type="Proteomes" id="UP000270697">
    <property type="component" value="Unassembled WGS sequence"/>
</dbReference>
<evidence type="ECO:0000256" key="2">
    <source>
        <dbReference type="RuleBase" id="RU003452"/>
    </source>
</evidence>
<protein>
    <submittedName>
        <fullName evidence="5">N-acetyltransferase</fullName>
    </submittedName>
</protein>
<dbReference type="Gene3D" id="3.30.2140.10">
    <property type="entry name" value="Arylamine N-acetyltransferase"/>
    <property type="match status" value="1"/>
</dbReference>
<dbReference type="InterPro" id="IPR038765">
    <property type="entry name" value="Papain-like_cys_pep_sf"/>
</dbReference>
<organism evidence="5 6">
    <name type="scientific">Saccharopolyspora antimicrobica</name>
    <dbReference type="NCBI Taxonomy" id="455193"/>
    <lineage>
        <taxon>Bacteria</taxon>
        <taxon>Bacillati</taxon>
        <taxon>Actinomycetota</taxon>
        <taxon>Actinomycetes</taxon>
        <taxon>Pseudonocardiales</taxon>
        <taxon>Pseudonocardiaceae</taxon>
        <taxon>Saccharopolyspora</taxon>
    </lineage>
</organism>
<dbReference type="PANTHER" id="PTHR11786:SF0">
    <property type="entry name" value="ARYLAMINE N-ACETYLTRANSFERASE 4-RELATED"/>
    <property type="match status" value="1"/>
</dbReference>
<dbReference type="AlphaFoldDB" id="A0A1I4YDD8"/>
<dbReference type="EMBL" id="RBXX01000002">
    <property type="protein sequence ID" value="RKT82622.1"/>
    <property type="molecule type" value="Genomic_DNA"/>
</dbReference>
<evidence type="ECO:0000256" key="3">
    <source>
        <dbReference type="SAM" id="MobiDB-lite"/>
    </source>
</evidence>
<dbReference type="InterPro" id="IPR001447">
    <property type="entry name" value="Arylamine_N-AcTrfase"/>
</dbReference>
<sequence length="251" mass="27354">MGKHAKDEWQTEKADLEGYLARIGHPAVPGPSVAALRSLHEAHVQAIPFENVDVVLGQHPGTELDTIYDKLVRRRRGGYCFEHALLFAAVLENLGFDVERRMARVEPDGSGYRTHMMLRVRVEGADHLADVGFGAGMLSPMPFEDGAVVDQAGWRHRLVRNGPLWNLEKAGADGGAARLRRAAAAVHRLRGSAPLRRHPPALAVRRQARGVPAGAGGEPRPGRRRAHRGASEQEFATLRKTSETAADSSLT</sequence>
<evidence type="ECO:0000313" key="5">
    <source>
        <dbReference type="EMBL" id="SFN35996.1"/>
    </source>
</evidence>
<gene>
    <name evidence="4" type="ORF">ATL45_0875</name>
    <name evidence="5" type="ORF">SAMN05421805_10490</name>
</gene>
<dbReference type="Pfam" id="PF00797">
    <property type="entry name" value="Acetyltransf_2"/>
    <property type="match status" value="1"/>
</dbReference>
<dbReference type="EMBL" id="FOUP01000004">
    <property type="protein sequence ID" value="SFN35996.1"/>
    <property type="molecule type" value="Genomic_DNA"/>
</dbReference>
<evidence type="ECO:0000313" key="7">
    <source>
        <dbReference type="Proteomes" id="UP000270697"/>
    </source>
</evidence>
<dbReference type="PANTHER" id="PTHR11786">
    <property type="entry name" value="N-HYDROXYARYLAMINE O-ACETYLTRANSFERASE"/>
    <property type="match status" value="1"/>
</dbReference>
<dbReference type="STRING" id="455193.SAMN05421805_10490"/>
<comment type="similarity">
    <text evidence="1 2">Belongs to the arylamine N-acetyltransferase family.</text>
</comment>
<accession>A0A1I4YDD8</accession>
<proteinExistence type="inferred from homology"/>
<dbReference type="Proteomes" id="UP000199398">
    <property type="component" value="Unassembled WGS sequence"/>
</dbReference>
<evidence type="ECO:0000256" key="1">
    <source>
        <dbReference type="ARBA" id="ARBA00006547"/>
    </source>
</evidence>
<keyword evidence="5" id="KW-0808">Transferase</keyword>
<evidence type="ECO:0000313" key="6">
    <source>
        <dbReference type="Proteomes" id="UP000199398"/>
    </source>
</evidence>
<dbReference type="Gene3D" id="2.40.128.150">
    <property type="entry name" value="Cysteine proteinases"/>
    <property type="match status" value="1"/>
</dbReference>
<reference evidence="4 7" key="2">
    <citation type="submission" date="2018-10" db="EMBL/GenBank/DDBJ databases">
        <title>Sequencing the genomes of 1000 actinobacteria strains.</title>
        <authorList>
            <person name="Klenk H.-P."/>
        </authorList>
    </citation>
    <scope>NUCLEOTIDE SEQUENCE [LARGE SCALE GENOMIC DNA]</scope>
    <source>
        <strain evidence="4 7">DSM 45119</strain>
    </source>
</reference>
<evidence type="ECO:0000313" key="4">
    <source>
        <dbReference type="EMBL" id="RKT82622.1"/>
    </source>
</evidence>
<feature type="region of interest" description="Disordered" evidence="3">
    <location>
        <begin position="193"/>
        <end position="251"/>
    </location>
</feature>
<dbReference type="GO" id="GO:0016407">
    <property type="term" value="F:acetyltransferase activity"/>
    <property type="evidence" value="ECO:0007669"/>
    <property type="project" value="InterPro"/>
</dbReference>
<reference evidence="5 6" key="1">
    <citation type="submission" date="2016-10" db="EMBL/GenBank/DDBJ databases">
        <authorList>
            <person name="de Groot N.N."/>
        </authorList>
    </citation>
    <scope>NUCLEOTIDE SEQUENCE [LARGE SCALE GENOMIC DNA]</scope>
    <source>
        <strain evidence="5 6">CPCC 201259</strain>
    </source>
</reference>
<dbReference type="SUPFAM" id="SSF54001">
    <property type="entry name" value="Cysteine proteinases"/>
    <property type="match status" value="1"/>
</dbReference>